<accession>A0AAJ8E189</accession>
<evidence type="ECO:0000313" key="1">
    <source>
        <dbReference type="RefSeq" id="XP_059603184.1"/>
    </source>
</evidence>
<protein>
    <submittedName>
        <fullName evidence="1">Uncharacterized protein</fullName>
    </submittedName>
</protein>
<dbReference type="KEGG" id="ang:An01g06450"/>
<organism evidence="1">
    <name type="scientific">Aspergillus niger</name>
    <dbReference type="NCBI Taxonomy" id="5061"/>
    <lineage>
        <taxon>Eukaryota</taxon>
        <taxon>Fungi</taxon>
        <taxon>Dikarya</taxon>
        <taxon>Ascomycota</taxon>
        <taxon>Pezizomycotina</taxon>
        <taxon>Eurotiomycetes</taxon>
        <taxon>Eurotiomycetidae</taxon>
        <taxon>Eurotiales</taxon>
        <taxon>Aspergillaceae</taxon>
        <taxon>Aspergillus</taxon>
        <taxon>Aspergillus subgen. Circumdati</taxon>
    </lineage>
</organism>
<sequence length="166" mass="18565">MSSFSCFRACCEVVSLKGTPYFYSYLHRVSHTWTGPGGVMDTFLPAPGMTDQPGDEGDRFHTASRAIRGSTAFKLKSEECVKRYQQCKLRIHVDVRLLSELDPRNIPGCEGITAPLHSGAWNQAPQIIGNSVLQKIPTGRWGQVDPKLQSVRFEDDEDEDLEEYGV</sequence>
<dbReference type="GeneID" id="84589978"/>
<dbReference type="VEuPathDB" id="FungiDB:An01g06450"/>
<dbReference type="RefSeq" id="XP_059603184.1">
    <property type="nucleotide sequence ID" value="XM_059748748.1"/>
</dbReference>
<name>A0AAJ8E189_ASPNG</name>
<gene>
    <name evidence="1" type="ORF">An01g06450</name>
</gene>
<reference evidence="1" key="1">
    <citation type="submission" date="2025-02" db="EMBL/GenBank/DDBJ databases">
        <authorList>
            <consortium name="NCBI Genome Project"/>
        </authorList>
    </citation>
    <scope>NUCLEOTIDE SEQUENCE</scope>
</reference>
<proteinExistence type="predicted"/>
<reference evidence="1" key="2">
    <citation type="submission" date="2025-08" db="UniProtKB">
        <authorList>
            <consortium name="RefSeq"/>
        </authorList>
    </citation>
    <scope>IDENTIFICATION</scope>
</reference>
<dbReference type="AlphaFoldDB" id="A0AAJ8E189"/>